<dbReference type="EMBL" id="AJMV01000066">
    <property type="protein sequence ID" value="EIG26891.1"/>
    <property type="molecule type" value="Genomic_DNA"/>
</dbReference>
<dbReference type="AlphaFoldDB" id="I2NM30"/>
<dbReference type="Proteomes" id="UP000003357">
    <property type="component" value="Unassembled WGS sequence"/>
</dbReference>
<gene>
    <name evidence="1" type="ORF">HMPREF9971_0426</name>
</gene>
<evidence type="ECO:0000313" key="2">
    <source>
        <dbReference type="Proteomes" id="UP000003357"/>
    </source>
</evidence>
<evidence type="ECO:0000313" key="1">
    <source>
        <dbReference type="EMBL" id="EIG26891.1"/>
    </source>
</evidence>
<sequence>MNKVEDIIQSIEQSKEANNYFAMLTSSLVLIDICSSIEYRGQDKASCNRYQSWINQYLLLDDRPENTDYLDATNIWYLRCAMLHEGAANPNTQKKNYSKNAKKEVKNIVTVSYLDNPEKVFIADEGDNKAVLFFDIGCFVDIVLHSAKEWSINNLSKIQKAEKDIFSIAHVIEQNGMLTVVRKVSSR</sequence>
<proteinExistence type="predicted"/>
<protein>
    <submittedName>
        <fullName evidence="1">Uncharacterized protein</fullName>
    </submittedName>
</protein>
<name>I2NM30_STRPA</name>
<reference evidence="1 2" key="1">
    <citation type="submission" date="2012-04" db="EMBL/GenBank/DDBJ databases">
        <authorList>
            <person name="Harkins D.M."/>
            <person name="Madupu R."/>
            <person name="Durkin A.S."/>
            <person name="Torralba M."/>
            <person name="Methe B."/>
            <person name="Sutton G.G."/>
            <person name="Nelson K.E."/>
        </authorList>
    </citation>
    <scope>NUCLEOTIDE SEQUENCE [LARGE SCALE GENOMIC DNA]</scope>
    <source>
        <strain evidence="1 2">F0449</strain>
    </source>
</reference>
<comment type="caution">
    <text evidence="1">The sequence shown here is derived from an EMBL/GenBank/DDBJ whole genome shotgun (WGS) entry which is preliminary data.</text>
</comment>
<dbReference type="RefSeq" id="WP_003016608.1">
    <property type="nucleotide sequence ID" value="NZ_AJMV01000066.1"/>
</dbReference>
<dbReference type="PATRIC" id="fig|1095733.3.peg.910"/>
<organism evidence="1 2">
    <name type="scientific">Streptococcus parasanguinis F0449</name>
    <dbReference type="NCBI Taxonomy" id="1095733"/>
    <lineage>
        <taxon>Bacteria</taxon>
        <taxon>Bacillati</taxon>
        <taxon>Bacillota</taxon>
        <taxon>Bacilli</taxon>
        <taxon>Lactobacillales</taxon>
        <taxon>Streptococcaceae</taxon>
        <taxon>Streptococcus</taxon>
    </lineage>
</organism>
<accession>I2NM30</accession>